<keyword evidence="6" id="KW-0811">Translocation</keyword>
<keyword evidence="4" id="KW-0653">Protein transport</keyword>
<evidence type="ECO:0000256" key="8">
    <source>
        <dbReference type="SAM" id="MobiDB-lite"/>
    </source>
</evidence>
<evidence type="ECO:0000256" key="4">
    <source>
        <dbReference type="ARBA" id="ARBA00022927"/>
    </source>
</evidence>
<evidence type="ECO:0000256" key="7">
    <source>
        <dbReference type="ARBA" id="ARBA00023136"/>
    </source>
</evidence>
<evidence type="ECO:0000256" key="6">
    <source>
        <dbReference type="ARBA" id="ARBA00023010"/>
    </source>
</evidence>
<evidence type="ECO:0000256" key="2">
    <source>
        <dbReference type="ARBA" id="ARBA00022448"/>
    </source>
</evidence>
<proteinExistence type="predicted"/>
<reference evidence="9" key="1">
    <citation type="submission" date="2020-02" db="EMBL/GenBank/DDBJ databases">
        <authorList>
            <person name="Meier V. D."/>
        </authorList>
    </citation>
    <scope>NUCLEOTIDE SEQUENCE</scope>
    <source>
        <strain evidence="9">AVDCRST_MAG80</strain>
    </source>
</reference>
<dbReference type="AlphaFoldDB" id="A0A6J4Q9H0"/>
<accession>A0A6J4Q9H0</accession>
<comment type="subcellular location">
    <subcellularLocation>
        <location evidence="1">Membrane</location>
        <topology evidence="1">Single-pass membrane protein</topology>
    </subcellularLocation>
</comment>
<feature type="region of interest" description="Disordered" evidence="8">
    <location>
        <begin position="39"/>
        <end position="64"/>
    </location>
</feature>
<sequence length="64" mass="6969">MVIIGLLFLIVFGPGKLPGMARDFGRFVGGARRHVDEFKSELTSTENGGSSEPQRSDRTSIDQS</sequence>
<dbReference type="InterPro" id="IPR003369">
    <property type="entry name" value="TatA/B/E"/>
</dbReference>
<keyword evidence="3" id="KW-0812">Transmembrane</keyword>
<dbReference type="Gene3D" id="1.20.5.3310">
    <property type="match status" value="1"/>
</dbReference>
<keyword evidence="2" id="KW-0813">Transport</keyword>
<dbReference type="EMBL" id="CADCVC010000066">
    <property type="protein sequence ID" value="CAA9434217.1"/>
    <property type="molecule type" value="Genomic_DNA"/>
</dbReference>
<organism evidence="9">
    <name type="scientific">uncultured Rubrobacteraceae bacterium</name>
    <dbReference type="NCBI Taxonomy" id="349277"/>
    <lineage>
        <taxon>Bacteria</taxon>
        <taxon>Bacillati</taxon>
        <taxon>Actinomycetota</taxon>
        <taxon>Rubrobacteria</taxon>
        <taxon>Rubrobacterales</taxon>
        <taxon>Rubrobacteraceae</taxon>
        <taxon>environmental samples</taxon>
    </lineage>
</organism>
<protein>
    <recommendedName>
        <fullName evidence="10">Twin-arginine translocation protein TatA</fullName>
    </recommendedName>
</protein>
<evidence type="ECO:0000256" key="3">
    <source>
        <dbReference type="ARBA" id="ARBA00022692"/>
    </source>
</evidence>
<feature type="compositionally biased region" description="Polar residues" evidence="8">
    <location>
        <begin position="41"/>
        <end position="53"/>
    </location>
</feature>
<keyword evidence="5" id="KW-1133">Transmembrane helix</keyword>
<feature type="compositionally biased region" description="Basic and acidic residues" evidence="8">
    <location>
        <begin position="54"/>
        <end position="64"/>
    </location>
</feature>
<keyword evidence="7" id="KW-0472">Membrane</keyword>
<evidence type="ECO:0000256" key="1">
    <source>
        <dbReference type="ARBA" id="ARBA00004167"/>
    </source>
</evidence>
<evidence type="ECO:0000313" key="9">
    <source>
        <dbReference type="EMBL" id="CAA9434217.1"/>
    </source>
</evidence>
<evidence type="ECO:0000256" key="5">
    <source>
        <dbReference type="ARBA" id="ARBA00022989"/>
    </source>
</evidence>
<gene>
    <name evidence="9" type="ORF">AVDCRST_MAG80-785</name>
</gene>
<dbReference type="Pfam" id="PF02416">
    <property type="entry name" value="TatA_B_E"/>
    <property type="match status" value="1"/>
</dbReference>
<dbReference type="GO" id="GO:0015031">
    <property type="term" value="P:protein transport"/>
    <property type="evidence" value="ECO:0007669"/>
    <property type="project" value="UniProtKB-KW"/>
</dbReference>
<name>A0A6J4Q9H0_9ACTN</name>
<dbReference type="GO" id="GO:0016020">
    <property type="term" value="C:membrane"/>
    <property type="evidence" value="ECO:0007669"/>
    <property type="project" value="UniProtKB-ARBA"/>
</dbReference>
<evidence type="ECO:0008006" key="10">
    <source>
        <dbReference type="Google" id="ProtNLM"/>
    </source>
</evidence>